<dbReference type="AlphaFoldDB" id="A0A833R5B7"/>
<reference evidence="2" key="1">
    <citation type="submission" date="2020-01" db="EMBL/GenBank/DDBJ databases">
        <title>Genome sequence of Kobresia littledalei, the first chromosome-level genome in the family Cyperaceae.</title>
        <authorList>
            <person name="Qu G."/>
        </authorList>
    </citation>
    <scope>NUCLEOTIDE SEQUENCE</scope>
    <source>
        <strain evidence="2">C.B.Clarke</strain>
        <tissue evidence="2">Leaf</tissue>
    </source>
</reference>
<evidence type="ECO:0000313" key="3">
    <source>
        <dbReference type="Proteomes" id="UP000623129"/>
    </source>
</evidence>
<accession>A0A833R5B7</accession>
<evidence type="ECO:0000256" key="1">
    <source>
        <dbReference type="SAM" id="MobiDB-lite"/>
    </source>
</evidence>
<dbReference type="EMBL" id="SWLB01000010">
    <property type="protein sequence ID" value="KAF3333436.1"/>
    <property type="molecule type" value="Genomic_DNA"/>
</dbReference>
<dbReference type="PANTHER" id="PTHR31286:SF181">
    <property type="entry name" value="ZINC KNUCKLE (CCHC-TYPE) FAMILY PROTEIN"/>
    <property type="match status" value="1"/>
</dbReference>
<proteinExistence type="predicted"/>
<gene>
    <name evidence="2" type="ORF">FCM35_KLT01127</name>
</gene>
<feature type="region of interest" description="Disordered" evidence="1">
    <location>
        <begin position="245"/>
        <end position="283"/>
    </location>
</feature>
<dbReference type="InterPro" id="IPR040256">
    <property type="entry name" value="At4g02000-like"/>
</dbReference>
<dbReference type="PANTHER" id="PTHR31286">
    <property type="entry name" value="GLYCINE-RICH CELL WALL STRUCTURAL PROTEIN 1.8-LIKE"/>
    <property type="match status" value="1"/>
</dbReference>
<dbReference type="Proteomes" id="UP000623129">
    <property type="component" value="Unassembled WGS sequence"/>
</dbReference>
<organism evidence="2 3">
    <name type="scientific">Carex littledalei</name>
    <dbReference type="NCBI Taxonomy" id="544730"/>
    <lineage>
        <taxon>Eukaryota</taxon>
        <taxon>Viridiplantae</taxon>
        <taxon>Streptophyta</taxon>
        <taxon>Embryophyta</taxon>
        <taxon>Tracheophyta</taxon>
        <taxon>Spermatophyta</taxon>
        <taxon>Magnoliopsida</taxon>
        <taxon>Liliopsida</taxon>
        <taxon>Poales</taxon>
        <taxon>Cyperaceae</taxon>
        <taxon>Cyperoideae</taxon>
        <taxon>Cariceae</taxon>
        <taxon>Carex</taxon>
        <taxon>Carex subgen. Euthyceras</taxon>
    </lineage>
</organism>
<name>A0A833R5B7_9POAL</name>
<evidence type="ECO:0008006" key="4">
    <source>
        <dbReference type="Google" id="ProtNLM"/>
    </source>
</evidence>
<keyword evidence="3" id="KW-1185">Reference proteome</keyword>
<evidence type="ECO:0000313" key="2">
    <source>
        <dbReference type="EMBL" id="KAF3333436.1"/>
    </source>
</evidence>
<feature type="compositionally biased region" description="Polar residues" evidence="1">
    <location>
        <begin position="257"/>
        <end position="274"/>
    </location>
</feature>
<protein>
    <recommendedName>
        <fullName evidence="4">DUF4283 domain-containing protein</fullName>
    </recommendedName>
</protein>
<comment type="caution">
    <text evidence="2">The sequence shown here is derived from an EMBL/GenBank/DDBJ whole genome shotgun (WGS) entry which is preliminary data.</text>
</comment>
<sequence>MAALFPYTATPGNQIHVYMPQTPHISLLENDGDHSILACFLHTATNRNPTIIQHRLVELFGGNTWDYPILAISSSTFLVTLPEYLDRNQILQELLLWSVVNHIHIWRWDHEHAWNPTPPGFKVYLEVRNYPAALWYPHLFHLLTSDFGIPLYVDDANTVGIDRSTLRITISWHSATGGPRRSIIRGRLILVDWPRDPSTYDHHEDQQIREALSTAHEAAIRQSREGSPDGDGYLDWNHLHRQGLLAYNHGPSPSGAPHNNQNPKRTTQERTVNPSVPPLQPANSAVQKRLQYDRYLLPPSHIPKTLQPNLYLGHSKHKPIHTLNPIHHLPQTTLNPLILTARPPHSSKACTRTLQKMPASALPFVLQKNQTFSHLSMFAVVTTSTYNKTNSLFTTNVPTKPLPTFPAIPQTKSILGPHPSTYKYQPQSLIALSTNHARPTMDPSDEALIRKFAGLITRDDTQPRAVVLQHGAAITQDWNLCLRVKVLSYRMIFANQFEKHMRRAWDVKRTASFSQKDKGVFLVQCSELDEKKWILNEGPWVYRGLGNQGVKEEESLGASFHFYIFDLAGSHL</sequence>